<reference evidence="2 3" key="1">
    <citation type="journal article" date="2014" name="Am. J. Bot.">
        <title>Genome assembly and annotation for red clover (Trifolium pratense; Fabaceae).</title>
        <authorList>
            <person name="Istvanek J."/>
            <person name="Jaros M."/>
            <person name="Krenek A."/>
            <person name="Repkova J."/>
        </authorList>
    </citation>
    <scope>NUCLEOTIDE SEQUENCE [LARGE SCALE GENOMIC DNA]</scope>
    <source>
        <strain evidence="3">cv. Tatra</strain>
        <tissue evidence="2">Young leaves</tissue>
    </source>
</reference>
<reference evidence="2 3" key="2">
    <citation type="journal article" date="2017" name="Front. Plant Sci.">
        <title>Gene Classification and Mining of Molecular Markers Useful in Red Clover (Trifolium pratense) Breeding.</title>
        <authorList>
            <person name="Istvanek J."/>
            <person name="Dluhosova J."/>
            <person name="Dluhos P."/>
            <person name="Patkova L."/>
            <person name="Nedelnik J."/>
            <person name="Repkova J."/>
        </authorList>
    </citation>
    <scope>NUCLEOTIDE SEQUENCE [LARGE SCALE GENOMIC DNA]</scope>
    <source>
        <strain evidence="3">cv. Tatra</strain>
        <tissue evidence="2">Young leaves</tissue>
    </source>
</reference>
<evidence type="ECO:0000313" key="2">
    <source>
        <dbReference type="EMBL" id="PNX81305.1"/>
    </source>
</evidence>
<sequence>MIDATDIETDIESIVVITWMIIMMNCDGINYKAPIFSETSSVALSLSPNRSNSWQRLLCRLLRWTFLRRLTSVLTHSNYHALARSMQRALGAKNKFNFVEGTIPIPRSVLSKFKGLVSMQYVGTFLIMNSMEESIAQSIVFVDNALDVWTELKESFSHGDFILNLLGMVSLYDKKLAAA</sequence>
<evidence type="ECO:0000313" key="3">
    <source>
        <dbReference type="Proteomes" id="UP000236291"/>
    </source>
</evidence>
<dbReference type="AlphaFoldDB" id="A0A2K3LRY7"/>
<feature type="domain" description="Retrotransposon Copia-like N-terminal" evidence="1">
    <location>
        <begin position="72"/>
        <end position="106"/>
    </location>
</feature>
<evidence type="ECO:0000259" key="1">
    <source>
        <dbReference type="Pfam" id="PF14244"/>
    </source>
</evidence>
<dbReference type="PANTHER" id="PTHR37610">
    <property type="entry name" value="CCHC-TYPE DOMAIN-CONTAINING PROTEIN"/>
    <property type="match status" value="1"/>
</dbReference>
<dbReference type="ExpressionAtlas" id="A0A2K3LRY7">
    <property type="expression patterns" value="baseline"/>
</dbReference>
<protein>
    <recommendedName>
        <fullName evidence="1">Retrotransposon Copia-like N-terminal domain-containing protein</fullName>
    </recommendedName>
</protein>
<dbReference type="EMBL" id="ASHM01039665">
    <property type="protein sequence ID" value="PNX81305.1"/>
    <property type="molecule type" value="Genomic_DNA"/>
</dbReference>
<dbReference type="InterPro" id="IPR029472">
    <property type="entry name" value="Copia-like_N"/>
</dbReference>
<accession>A0A2K3LRY7</accession>
<dbReference type="Pfam" id="PF14244">
    <property type="entry name" value="Retrotran_gag_3"/>
    <property type="match status" value="1"/>
</dbReference>
<dbReference type="PANTHER" id="PTHR37610:SF97">
    <property type="entry name" value="RETROTRANSPOSON GAG DOMAIN-CONTAINING PROTEIN"/>
    <property type="match status" value="1"/>
</dbReference>
<name>A0A2K3LRY7_TRIPR</name>
<comment type="caution">
    <text evidence="2">The sequence shown here is derived from an EMBL/GenBank/DDBJ whole genome shotgun (WGS) entry which is preliminary data.</text>
</comment>
<gene>
    <name evidence="2" type="ORF">L195_g037323</name>
</gene>
<organism evidence="2 3">
    <name type="scientific">Trifolium pratense</name>
    <name type="common">Red clover</name>
    <dbReference type="NCBI Taxonomy" id="57577"/>
    <lineage>
        <taxon>Eukaryota</taxon>
        <taxon>Viridiplantae</taxon>
        <taxon>Streptophyta</taxon>
        <taxon>Embryophyta</taxon>
        <taxon>Tracheophyta</taxon>
        <taxon>Spermatophyta</taxon>
        <taxon>Magnoliopsida</taxon>
        <taxon>eudicotyledons</taxon>
        <taxon>Gunneridae</taxon>
        <taxon>Pentapetalae</taxon>
        <taxon>rosids</taxon>
        <taxon>fabids</taxon>
        <taxon>Fabales</taxon>
        <taxon>Fabaceae</taxon>
        <taxon>Papilionoideae</taxon>
        <taxon>50 kb inversion clade</taxon>
        <taxon>NPAAA clade</taxon>
        <taxon>Hologalegina</taxon>
        <taxon>IRL clade</taxon>
        <taxon>Trifolieae</taxon>
        <taxon>Trifolium</taxon>
    </lineage>
</organism>
<proteinExistence type="predicted"/>
<dbReference type="Proteomes" id="UP000236291">
    <property type="component" value="Unassembled WGS sequence"/>
</dbReference>